<evidence type="ECO:0000256" key="7">
    <source>
        <dbReference type="RuleBase" id="RU361240"/>
    </source>
</evidence>
<dbReference type="PANTHER" id="PTHR12147:SF26">
    <property type="entry name" value="PEPTIDASE M28 DOMAIN-CONTAINING PROTEIN"/>
    <property type="match status" value="1"/>
</dbReference>
<dbReference type="GO" id="GO:0006508">
    <property type="term" value="P:proteolysis"/>
    <property type="evidence" value="ECO:0007669"/>
    <property type="project" value="UniProtKB-KW"/>
</dbReference>
<protein>
    <recommendedName>
        <fullName evidence="7">Peptide hydrolase</fullName>
        <ecNumber evidence="7">3.4.-.-</ecNumber>
    </recommendedName>
</protein>
<dbReference type="AlphaFoldDB" id="A0A4Y7QIR8"/>
<evidence type="ECO:0000256" key="1">
    <source>
        <dbReference type="ARBA" id="ARBA00001947"/>
    </source>
</evidence>
<evidence type="ECO:0000313" key="10">
    <source>
        <dbReference type="EMBL" id="TDL27151.1"/>
    </source>
</evidence>
<evidence type="ECO:0000259" key="9">
    <source>
        <dbReference type="Pfam" id="PF04389"/>
    </source>
</evidence>
<accession>A0A4Y7QIR8</accession>
<reference evidence="10 11" key="1">
    <citation type="submission" date="2018-06" db="EMBL/GenBank/DDBJ databases">
        <title>A transcriptomic atlas of mushroom development highlights an independent origin of complex multicellularity.</title>
        <authorList>
            <consortium name="DOE Joint Genome Institute"/>
            <person name="Krizsan K."/>
            <person name="Almasi E."/>
            <person name="Merenyi Z."/>
            <person name="Sahu N."/>
            <person name="Viragh M."/>
            <person name="Koszo T."/>
            <person name="Mondo S."/>
            <person name="Kiss B."/>
            <person name="Balint B."/>
            <person name="Kues U."/>
            <person name="Barry K."/>
            <person name="Hegedus J.C."/>
            <person name="Henrissat B."/>
            <person name="Johnson J."/>
            <person name="Lipzen A."/>
            <person name="Ohm R."/>
            <person name="Nagy I."/>
            <person name="Pangilinan J."/>
            <person name="Yan J."/>
            <person name="Xiong Y."/>
            <person name="Grigoriev I.V."/>
            <person name="Hibbett D.S."/>
            <person name="Nagy L.G."/>
        </authorList>
    </citation>
    <scope>NUCLEOTIDE SEQUENCE [LARGE SCALE GENOMIC DNA]</scope>
    <source>
        <strain evidence="10 11">SZMC22713</strain>
    </source>
</reference>
<evidence type="ECO:0000256" key="3">
    <source>
        <dbReference type="ARBA" id="ARBA00022670"/>
    </source>
</evidence>
<feature type="region of interest" description="Disordered" evidence="8">
    <location>
        <begin position="148"/>
        <end position="170"/>
    </location>
</feature>
<evidence type="ECO:0000256" key="2">
    <source>
        <dbReference type="ARBA" id="ARBA00005634"/>
    </source>
</evidence>
<comment type="similarity">
    <text evidence="2">Belongs to the peptidase M28 family. M28B subfamily.</text>
</comment>
<dbReference type="InterPro" id="IPR045175">
    <property type="entry name" value="M28_fam"/>
</dbReference>
<keyword evidence="3 7" id="KW-0645">Protease</keyword>
<gene>
    <name evidence="10" type="ORF">BD410DRAFT_715205</name>
</gene>
<dbReference type="SUPFAM" id="SSF53187">
    <property type="entry name" value="Zn-dependent exopeptidases"/>
    <property type="match status" value="1"/>
</dbReference>
<dbReference type="Pfam" id="PF04389">
    <property type="entry name" value="Peptidase_M28"/>
    <property type="match status" value="1"/>
</dbReference>
<dbReference type="GO" id="GO:0046872">
    <property type="term" value="F:metal ion binding"/>
    <property type="evidence" value="ECO:0007669"/>
    <property type="project" value="UniProtKB-KW"/>
</dbReference>
<evidence type="ECO:0000256" key="4">
    <source>
        <dbReference type="ARBA" id="ARBA00022723"/>
    </source>
</evidence>
<dbReference type="PANTHER" id="PTHR12147">
    <property type="entry name" value="METALLOPEPTIDASE M28 FAMILY MEMBER"/>
    <property type="match status" value="1"/>
</dbReference>
<feature type="domain" description="Peptidase M28" evidence="9">
    <location>
        <begin position="275"/>
        <end position="465"/>
    </location>
</feature>
<evidence type="ECO:0000313" key="11">
    <source>
        <dbReference type="Proteomes" id="UP000294933"/>
    </source>
</evidence>
<dbReference type="InterPro" id="IPR007484">
    <property type="entry name" value="Peptidase_M28"/>
</dbReference>
<dbReference type="Gene3D" id="3.40.630.10">
    <property type="entry name" value="Zn peptidases"/>
    <property type="match status" value="1"/>
</dbReference>
<comment type="cofactor">
    <cofactor evidence="1">
        <name>Zn(2+)</name>
        <dbReference type="ChEBI" id="CHEBI:29105"/>
    </cofactor>
</comment>
<organism evidence="10 11">
    <name type="scientific">Rickenella mellea</name>
    <dbReference type="NCBI Taxonomy" id="50990"/>
    <lineage>
        <taxon>Eukaryota</taxon>
        <taxon>Fungi</taxon>
        <taxon>Dikarya</taxon>
        <taxon>Basidiomycota</taxon>
        <taxon>Agaricomycotina</taxon>
        <taxon>Agaricomycetes</taxon>
        <taxon>Hymenochaetales</taxon>
        <taxon>Rickenellaceae</taxon>
        <taxon>Rickenella</taxon>
    </lineage>
</organism>
<dbReference type="EMBL" id="ML170160">
    <property type="protein sequence ID" value="TDL27151.1"/>
    <property type="molecule type" value="Genomic_DNA"/>
</dbReference>
<dbReference type="STRING" id="50990.A0A4Y7QIR8"/>
<evidence type="ECO:0000256" key="6">
    <source>
        <dbReference type="ARBA" id="ARBA00022833"/>
    </source>
</evidence>
<sequence>MLNTTFRPSAHAAGPAPGRRWTGDEEFVAFLNRLTSSQHTQDVDDANAFLPLNSDNVQTPIISSPSPFPYEFDDSSLPSLKGIKAQILFRKPGAALIALSRPRPTTSTNDDEHESKNAINIDIPLGAIVSSYLPRFYKLISLPSSPLPPHPLHLSSSSRTQEDGREDATATSAVRAVLKSLAVKGTSPKISCIIANLSLAQMIEDVQVLTGETPLPQSPGKDDATVTGNEERLRTRHSFSSDALKAAAWIRDVVEASGGGVDCEVRQFLEGFAPNVICENGGGGNQTIILSAHYDSRGSYGSTRAPGGDDDGSGVVGVLGIARVLGGREGKGVGTHVELVFFAGEEQGLLGSRSYAQSLRLENVNVTLMIQADMLGYHVPGEEMQLGLPDRIATPEVTQLVVKLAEMYSPELSVGFTPACCSDHQSFYQLGFPSTQVFERAGPIADPMYHHSGDVSQRLGYDMVQVRAIGKVQFAALLHMTGIDFDDASEDWE</sequence>
<evidence type="ECO:0000256" key="5">
    <source>
        <dbReference type="ARBA" id="ARBA00022801"/>
    </source>
</evidence>
<keyword evidence="5 7" id="KW-0378">Hydrolase</keyword>
<keyword evidence="11" id="KW-1185">Reference proteome</keyword>
<dbReference type="OrthoDB" id="10013407at2759"/>
<proteinExistence type="inferred from homology"/>
<keyword evidence="4 7" id="KW-0479">Metal-binding</keyword>
<dbReference type="VEuPathDB" id="FungiDB:BD410DRAFT_715205"/>
<dbReference type="Proteomes" id="UP000294933">
    <property type="component" value="Unassembled WGS sequence"/>
</dbReference>
<evidence type="ECO:0000256" key="8">
    <source>
        <dbReference type="SAM" id="MobiDB-lite"/>
    </source>
</evidence>
<name>A0A4Y7QIR8_9AGAM</name>
<dbReference type="GO" id="GO:0008235">
    <property type="term" value="F:metalloexopeptidase activity"/>
    <property type="evidence" value="ECO:0007669"/>
    <property type="project" value="InterPro"/>
</dbReference>
<dbReference type="EC" id="3.4.-.-" evidence="7"/>
<keyword evidence="6 7" id="KW-0862">Zinc</keyword>